<dbReference type="InterPro" id="IPR011990">
    <property type="entry name" value="TPR-like_helical_dom_sf"/>
</dbReference>
<evidence type="ECO:0000313" key="1">
    <source>
        <dbReference type="EMBL" id="MDJ1182232.1"/>
    </source>
</evidence>
<reference evidence="1 2" key="1">
    <citation type="submission" date="2023-01" db="EMBL/GenBank/DDBJ databases">
        <title>Novel diversity within Roseofilum (Cyanobacteria; Desertifilaceae) from marine benthic mats with descriptions of four novel species.</title>
        <authorList>
            <person name="Wang Y."/>
            <person name="Berthold D.E."/>
            <person name="Hu J."/>
            <person name="Lefler F.W."/>
            <person name="Laughinghouse H.D. IV."/>
        </authorList>
    </citation>
    <scope>NUCLEOTIDE SEQUENCE [LARGE SCALE GENOMIC DNA]</scope>
    <source>
        <strain evidence="1 2">BLCC-M143</strain>
    </source>
</reference>
<dbReference type="EMBL" id="JAQOSQ010000002">
    <property type="protein sequence ID" value="MDJ1182232.1"/>
    <property type="molecule type" value="Genomic_DNA"/>
</dbReference>
<gene>
    <name evidence="1" type="ORF">PMH09_03415</name>
</gene>
<dbReference type="RefSeq" id="WP_283756884.1">
    <property type="nucleotide sequence ID" value="NZ_JAQOSQ010000002.1"/>
</dbReference>
<sequence length="349" mass="38760">MPSARAVETSGRSPNGRIVQAGAEAQLRRSDGREIPAELAMLVFPGDRLIATTSNILVQCSDLSWQEIPAGRTIANTCAKEEKKQSGCAPGSLECPDRGEYIAQRSSEIPYIISPRNTDVLAQTPRFRWHDVPGTKEYRVTLYADGEQIWQTTTSESEITYAGEIPLEPEVGYSLQVDADGGQSSLDGPLVSGGITFFIASEETRSHIQQHQDAIEAQALDAPEQDVALAHLYFDSNLVAEGIERLESAIDRGAESASIYRELGDRLFFRLSLLPQGKDYYEQAWENVLPDHVEEKAAIAYGLSQVYQAIGDRDRTIAWLTEAESAYQQLQDRSQLEQIREQLDRLQKP</sequence>
<dbReference type="Proteomes" id="UP001232992">
    <property type="component" value="Unassembled WGS sequence"/>
</dbReference>
<dbReference type="Gene3D" id="1.25.40.10">
    <property type="entry name" value="Tetratricopeptide repeat domain"/>
    <property type="match status" value="1"/>
</dbReference>
<evidence type="ECO:0000313" key="2">
    <source>
        <dbReference type="Proteomes" id="UP001232992"/>
    </source>
</evidence>
<protein>
    <submittedName>
        <fullName evidence="1">Tetratricopeptide repeat protein</fullName>
    </submittedName>
</protein>
<keyword evidence="2" id="KW-1185">Reference proteome</keyword>
<comment type="caution">
    <text evidence="1">The sequence shown here is derived from an EMBL/GenBank/DDBJ whole genome shotgun (WGS) entry which is preliminary data.</text>
</comment>
<proteinExistence type="predicted"/>
<accession>A0ABT7BSR4</accession>
<organism evidence="1 2">
    <name type="scientific">Roseofilum casamattae BLCC-M143</name>
    <dbReference type="NCBI Taxonomy" id="3022442"/>
    <lineage>
        <taxon>Bacteria</taxon>
        <taxon>Bacillati</taxon>
        <taxon>Cyanobacteriota</taxon>
        <taxon>Cyanophyceae</taxon>
        <taxon>Desertifilales</taxon>
        <taxon>Desertifilaceae</taxon>
        <taxon>Roseofilum</taxon>
        <taxon>Roseofilum casamattae</taxon>
    </lineage>
</organism>
<name>A0ABT7BSR4_9CYAN</name>